<dbReference type="GO" id="GO:0019432">
    <property type="term" value="P:triglyceride biosynthetic process"/>
    <property type="evidence" value="ECO:0007669"/>
    <property type="project" value="UniProtKB-UniPathway"/>
</dbReference>
<evidence type="ECO:0000259" key="10">
    <source>
        <dbReference type="Pfam" id="PF06974"/>
    </source>
</evidence>
<feature type="domain" description="O-acyltransferase WSD1-like N-terminal" evidence="9">
    <location>
        <begin position="136"/>
        <end position="351"/>
    </location>
</feature>
<reference evidence="11 12" key="1">
    <citation type="submission" date="2017-12" db="EMBL/GenBank/DDBJ databases">
        <title>Sequencing, de novo assembly and annotation of complete genome of a new Thraustochytrid species, strain FCC1311.</title>
        <authorList>
            <person name="Sedici K."/>
            <person name="Godart F."/>
            <person name="Aiese Cigliano R."/>
            <person name="Sanseverino W."/>
            <person name="Barakat M."/>
            <person name="Ortet P."/>
            <person name="Marechal E."/>
            <person name="Cagnac O."/>
            <person name="Amato A."/>
        </authorList>
    </citation>
    <scope>NUCLEOTIDE SEQUENCE [LARGE SCALE GENOMIC DNA]</scope>
</reference>
<gene>
    <name evidence="11" type="ORF">FCC1311_017111</name>
</gene>
<comment type="pathway">
    <text evidence="1">Glycerolipid metabolism; triacylglycerol biosynthesis.</text>
</comment>
<dbReference type="GO" id="GO:0005886">
    <property type="term" value="C:plasma membrane"/>
    <property type="evidence" value="ECO:0007669"/>
    <property type="project" value="TreeGrafter"/>
</dbReference>
<feature type="region of interest" description="Disordered" evidence="8">
    <location>
        <begin position="1"/>
        <end position="60"/>
    </location>
</feature>
<organism evidence="11 12">
    <name type="scientific">Hondaea fermentalgiana</name>
    <dbReference type="NCBI Taxonomy" id="2315210"/>
    <lineage>
        <taxon>Eukaryota</taxon>
        <taxon>Sar</taxon>
        <taxon>Stramenopiles</taxon>
        <taxon>Bigyra</taxon>
        <taxon>Labyrinthulomycetes</taxon>
        <taxon>Thraustochytrida</taxon>
        <taxon>Thraustochytriidae</taxon>
        <taxon>Hondaea</taxon>
    </lineage>
</organism>
<dbReference type="EMBL" id="BEYU01000046">
    <property type="protein sequence ID" value="GBG28658.1"/>
    <property type="molecule type" value="Genomic_DNA"/>
</dbReference>
<evidence type="ECO:0000256" key="2">
    <source>
        <dbReference type="ARBA" id="ARBA00005189"/>
    </source>
</evidence>
<dbReference type="InterPro" id="IPR045034">
    <property type="entry name" value="O-acyltransferase_WSD1-like"/>
</dbReference>
<comment type="catalytic activity">
    <reaction evidence="7">
        <text>an acyl-CoA + a 1,2-diacyl-sn-glycerol = a triacyl-sn-glycerol + CoA</text>
        <dbReference type="Rhea" id="RHEA:10868"/>
        <dbReference type="ChEBI" id="CHEBI:17815"/>
        <dbReference type="ChEBI" id="CHEBI:57287"/>
        <dbReference type="ChEBI" id="CHEBI:58342"/>
        <dbReference type="ChEBI" id="CHEBI:64615"/>
        <dbReference type="EC" id="2.3.1.20"/>
    </reaction>
</comment>
<evidence type="ECO:0000256" key="1">
    <source>
        <dbReference type="ARBA" id="ARBA00004771"/>
    </source>
</evidence>
<evidence type="ECO:0000256" key="7">
    <source>
        <dbReference type="ARBA" id="ARBA00048109"/>
    </source>
</evidence>
<comment type="catalytic activity">
    <reaction evidence="6">
        <text>a long chain fatty alcohol + a fatty acyl-CoA = a long-chain alcohol wax ester + CoA</text>
        <dbReference type="Rhea" id="RHEA:38443"/>
        <dbReference type="ChEBI" id="CHEBI:17135"/>
        <dbReference type="ChEBI" id="CHEBI:57287"/>
        <dbReference type="ChEBI" id="CHEBI:77636"/>
        <dbReference type="ChEBI" id="CHEBI:235323"/>
        <dbReference type="EC" id="2.3.1.75"/>
    </reaction>
</comment>
<evidence type="ECO:0000256" key="4">
    <source>
        <dbReference type="ARBA" id="ARBA00023315"/>
    </source>
</evidence>
<accession>A0A2R5GFX1</accession>
<evidence type="ECO:0000256" key="8">
    <source>
        <dbReference type="SAM" id="MobiDB-lite"/>
    </source>
</evidence>
<keyword evidence="3 11" id="KW-0808">Transferase</keyword>
<dbReference type="InterPro" id="IPR004255">
    <property type="entry name" value="O-acyltransferase_WSD1_N"/>
</dbReference>
<dbReference type="InterPro" id="IPR009721">
    <property type="entry name" value="O-acyltransferase_WSD1_C"/>
</dbReference>
<dbReference type="OrthoDB" id="619536at2759"/>
<evidence type="ECO:0000256" key="3">
    <source>
        <dbReference type="ARBA" id="ARBA00022679"/>
    </source>
</evidence>
<protein>
    <submittedName>
        <fullName evidence="11">O-acyltransferase WSD1</fullName>
    </submittedName>
</protein>
<evidence type="ECO:0000313" key="12">
    <source>
        <dbReference type="Proteomes" id="UP000241890"/>
    </source>
</evidence>
<evidence type="ECO:0000313" key="11">
    <source>
        <dbReference type="EMBL" id="GBG28658.1"/>
    </source>
</evidence>
<evidence type="ECO:0000259" key="9">
    <source>
        <dbReference type="Pfam" id="PF03007"/>
    </source>
</evidence>
<evidence type="ECO:0000256" key="6">
    <source>
        <dbReference type="ARBA" id="ARBA00047604"/>
    </source>
</evidence>
<comment type="similarity">
    <text evidence="5">In the N-terminal section; belongs to the long-chain O-acyltransferase family.</text>
</comment>
<feature type="compositionally biased region" description="Basic and acidic residues" evidence="8">
    <location>
        <begin position="12"/>
        <end position="28"/>
    </location>
</feature>
<keyword evidence="4 11" id="KW-0012">Acyltransferase</keyword>
<keyword evidence="12" id="KW-1185">Reference proteome</keyword>
<dbReference type="Pfam" id="PF03007">
    <property type="entry name" value="WS_DGAT_cat"/>
    <property type="match status" value="1"/>
</dbReference>
<dbReference type="PANTHER" id="PTHR31650:SF1">
    <property type="entry name" value="WAX ESTER SYNTHASE_DIACYLGLYCEROL ACYLTRANSFERASE 4-RELATED"/>
    <property type="match status" value="1"/>
</dbReference>
<proteinExistence type="inferred from homology"/>
<feature type="domain" description="O-acyltransferase WSD1 C-terminal" evidence="10">
    <location>
        <begin position="401"/>
        <end position="539"/>
    </location>
</feature>
<evidence type="ECO:0000256" key="5">
    <source>
        <dbReference type="ARBA" id="ARBA00024360"/>
    </source>
</evidence>
<name>A0A2R5GFX1_9STRA</name>
<dbReference type="UniPathway" id="UPA00282"/>
<comment type="caution">
    <text evidence="11">The sequence shown here is derived from an EMBL/GenBank/DDBJ whole genome shotgun (WGS) entry which is preliminary data.</text>
</comment>
<dbReference type="GO" id="GO:0047196">
    <property type="term" value="F:long-chain-alcohol O-fatty-acyltransferase activity"/>
    <property type="evidence" value="ECO:0007669"/>
    <property type="project" value="UniProtKB-EC"/>
</dbReference>
<sequence>MLQQQQNSTSDDLDRAAREAAKAKRDDEATPQTSVKTPSPQPSSDDAEQPIISEDGIKPQMSVATYEEGDIDDNKRTSSQGFARFPDEVLDRVDSQPGMKRRASIVSKIFSSLQDEAQHKSVWITGILLLAENPGIDKLRNEMAHRLLSIPRFRSVVQKKSASAPAYFTEIEMSDIDMNYHFQTILDESTPSREDIHAYVSSMYETWTPDLTKPLWQILFVPRTHEGGAAIVTRINHAIGDGISQVEILMRLIDGDDEADGATSTTAKQQLPTKRERAKTFGPLNRTGIFLGGVSEGLTAIMRAPDAPNSLKHGAKGATSLKRKYAFTEKIPLDRIKSIKSKLDGATINDVLMLVLNETLHRYYQEAGDEAVLRKGRITAQFPVSTRSRNAEAFRNDDPCNSIAYGYLTFRFTKRGSMIDRFWRIKRDIDKIKLSPAPYVGIRTLRGLSPVLSRNMLNKLALGVGTLATGQLSNVVAPQEAVHICGARVDDMSFVLLAPTSLYMGLLSYNGFVNCAICLNGDLPADPSKVVRHWGEVFADFEREVLAHDGDLISRPRRFMDKF</sequence>
<dbReference type="Pfam" id="PF06974">
    <property type="entry name" value="WS_DGAT_C"/>
    <property type="match status" value="1"/>
</dbReference>
<feature type="compositionally biased region" description="Polar residues" evidence="8">
    <location>
        <begin position="1"/>
        <end position="10"/>
    </location>
</feature>
<dbReference type="GO" id="GO:0004144">
    <property type="term" value="F:diacylglycerol O-acyltransferase activity"/>
    <property type="evidence" value="ECO:0007669"/>
    <property type="project" value="UniProtKB-EC"/>
</dbReference>
<comment type="pathway">
    <text evidence="2">Lipid metabolism.</text>
</comment>
<dbReference type="Proteomes" id="UP000241890">
    <property type="component" value="Unassembled WGS sequence"/>
</dbReference>
<dbReference type="PANTHER" id="PTHR31650">
    <property type="entry name" value="O-ACYLTRANSFERASE (WSD1-LIKE) FAMILY PROTEIN"/>
    <property type="match status" value="1"/>
</dbReference>
<dbReference type="InParanoid" id="A0A2R5GFX1"/>
<dbReference type="AlphaFoldDB" id="A0A2R5GFX1"/>
<feature type="compositionally biased region" description="Polar residues" evidence="8">
    <location>
        <begin position="30"/>
        <end position="44"/>
    </location>
</feature>